<evidence type="ECO:0008006" key="8">
    <source>
        <dbReference type="Google" id="ProtNLM"/>
    </source>
</evidence>
<feature type="region of interest" description="Disordered" evidence="2">
    <location>
        <begin position="186"/>
        <end position="218"/>
    </location>
</feature>
<feature type="region of interest" description="Disordered" evidence="2">
    <location>
        <begin position="356"/>
        <end position="379"/>
    </location>
</feature>
<organism evidence="6 7">
    <name type="scientific">Mycobacterium parmense</name>
    <dbReference type="NCBI Taxonomy" id="185642"/>
    <lineage>
        <taxon>Bacteria</taxon>
        <taxon>Bacillati</taxon>
        <taxon>Actinomycetota</taxon>
        <taxon>Actinomycetes</taxon>
        <taxon>Mycobacteriales</taxon>
        <taxon>Mycobacteriaceae</taxon>
        <taxon>Mycobacterium</taxon>
        <taxon>Mycobacterium simiae complex</taxon>
    </lineage>
</organism>
<dbReference type="InterPro" id="IPR018929">
    <property type="entry name" value="DUF2510"/>
</dbReference>
<keyword evidence="7" id="KW-1185">Reference proteome</keyword>
<evidence type="ECO:0000259" key="5">
    <source>
        <dbReference type="Pfam" id="PF11611"/>
    </source>
</evidence>
<dbReference type="Pfam" id="PF10708">
    <property type="entry name" value="DUF2510"/>
    <property type="match status" value="1"/>
</dbReference>
<evidence type="ECO:0000256" key="1">
    <source>
        <dbReference type="ARBA" id="ARBA00022729"/>
    </source>
</evidence>
<accession>A0A7I7YTM8</accession>
<feature type="transmembrane region" description="Helical" evidence="3">
    <location>
        <begin position="57"/>
        <end position="78"/>
    </location>
</feature>
<evidence type="ECO:0000313" key="6">
    <source>
        <dbReference type="EMBL" id="BBZ45236.1"/>
    </source>
</evidence>
<reference evidence="6 7" key="1">
    <citation type="journal article" date="2019" name="Emerg. Microbes Infect.">
        <title>Comprehensive subspecies identification of 175 nontuberculous mycobacteria species based on 7547 genomic profiles.</title>
        <authorList>
            <person name="Matsumoto Y."/>
            <person name="Kinjo T."/>
            <person name="Motooka D."/>
            <person name="Nabeya D."/>
            <person name="Jung N."/>
            <person name="Uechi K."/>
            <person name="Horii T."/>
            <person name="Iida T."/>
            <person name="Fujita J."/>
            <person name="Nakamura S."/>
        </authorList>
    </citation>
    <scope>NUCLEOTIDE SEQUENCE [LARGE SCALE GENOMIC DNA]</scope>
    <source>
        <strain evidence="6 7">JCM 14742</strain>
    </source>
</reference>
<dbReference type="AlphaFoldDB" id="A0A7I7YTM8"/>
<dbReference type="Pfam" id="PF11611">
    <property type="entry name" value="DUF4352"/>
    <property type="match status" value="1"/>
</dbReference>
<evidence type="ECO:0000256" key="3">
    <source>
        <dbReference type="SAM" id="Phobius"/>
    </source>
</evidence>
<keyword evidence="3" id="KW-0812">Transmembrane</keyword>
<feature type="transmembrane region" description="Helical" evidence="3">
    <location>
        <begin position="162"/>
        <end position="180"/>
    </location>
</feature>
<feature type="domain" description="DUF4352" evidence="5">
    <location>
        <begin position="251"/>
        <end position="368"/>
    </location>
</feature>
<dbReference type="InterPro" id="IPR029050">
    <property type="entry name" value="Immunoprotect_excell_Ig-like"/>
</dbReference>
<evidence type="ECO:0000259" key="4">
    <source>
        <dbReference type="Pfam" id="PF10708"/>
    </source>
</evidence>
<proteinExistence type="predicted"/>
<feature type="transmembrane region" description="Helical" evidence="3">
    <location>
        <begin position="84"/>
        <end position="103"/>
    </location>
</feature>
<keyword evidence="3" id="KW-1133">Transmembrane helix</keyword>
<dbReference type="InterPro" id="IPR029051">
    <property type="entry name" value="DUF4352"/>
</dbReference>
<evidence type="ECO:0000256" key="2">
    <source>
        <dbReference type="SAM" id="MobiDB-lite"/>
    </source>
</evidence>
<evidence type="ECO:0000313" key="7">
    <source>
        <dbReference type="Proteomes" id="UP000467105"/>
    </source>
</evidence>
<keyword evidence="1" id="KW-0732">Signal</keyword>
<dbReference type="OrthoDB" id="4731266at2"/>
<protein>
    <recommendedName>
        <fullName evidence="8">DUF2510 domain-containing protein</fullName>
    </recommendedName>
</protein>
<dbReference type="EMBL" id="AP022614">
    <property type="protein sequence ID" value="BBZ45236.1"/>
    <property type="molecule type" value="Genomic_DNA"/>
</dbReference>
<keyword evidence="3" id="KW-0472">Membrane</keyword>
<dbReference type="Gene3D" id="2.60.40.1240">
    <property type="match status" value="1"/>
</dbReference>
<dbReference type="Proteomes" id="UP000467105">
    <property type="component" value="Chromosome"/>
</dbReference>
<gene>
    <name evidence="6" type="ORF">MPRM_25170</name>
</gene>
<sequence length="379" mass="39299">MTRPIPAGWYPDPSGAPGMRYWDGADWAAHEIPWATANAFDSGALQRVRPKASNVRGFVSAHPALTTFGTLLIAVTAIAAGLKVVLAVSLSVAIVAAPVVLVVRSVHRRRLETAAIAARAEDQHAALLHGDEQWGVFGQKSPMSLEENSATLSSTAGRPRTWIIAGCTAAAAVILFAALVTHTEPSHRSSAPTSAPAIIGAKPPPVSPRHGAPAPAPFDPSRLIPPLPFPELFSPPTTVAPGPPTGVPAVIGQPAADGRLRFVVSSFDRSKTTGNPVVPFMQATAKGIFVNAHVTVTNTDAQPAVFFAAEQRFRVDGIVYDVDGTASLFTLTTAVAISPGDSVPVTLSFDVPTSTPNGGTLELHDSSASRGVNVALPPS</sequence>
<feature type="domain" description="DUF2510" evidence="4">
    <location>
        <begin position="7"/>
        <end position="36"/>
    </location>
</feature>
<name>A0A7I7YTM8_9MYCO</name>